<dbReference type="SUPFAM" id="SSF53850">
    <property type="entry name" value="Periplasmic binding protein-like II"/>
    <property type="match status" value="1"/>
</dbReference>
<reference evidence="3" key="1">
    <citation type="submission" date="2017-09" db="EMBL/GenBank/DDBJ databases">
        <authorList>
            <person name="Varghese N."/>
            <person name="Submissions S."/>
        </authorList>
    </citation>
    <scope>NUCLEOTIDE SEQUENCE [LARGE SCALE GENOMIC DNA]</scope>
    <source>
        <strain evidence="3">CGMCC 1.12461</strain>
    </source>
</reference>
<gene>
    <name evidence="2" type="ORF">SAMN06297280_0956</name>
</gene>
<evidence type="ECO:0000256" key="1">
    <source>
        <dbReference type="SAM" id="SignalP"/>
    </source>
</evidence>
<sequence>MKAVILFCMVLMGSAHADIIIIGHPSNSNSVSVEELQRLYTGKSSSFADGESALPLNLSDANTVRTRFDEKALGRSSSQIKAYWSKLVFTGKGTPPKEVDSEAEMVKLVSSNPNLLGYVSSSTDVSGVKVLLKIE</sequence>
<dbReference type="AlphaFoldDB" id="A0A285ICW4"/>
<organism evidence="2 3">
    <name type="scientific">Arsukibacterium tuosuense</name>
    <dbReference type="NCBI Taxonomy" id="1323745"/>
    <lineage>
        <taxon>Bacteria</taxon>
        <taxon>Pseudomonadati</taxon>
        <taxon>Pseudomonadota</taxon>
        <taxon>Gammaproteobacteria</taxon>
        <taxon>Chromatiales</taxon>
        <taxon>Chromatiaceae</taxon>
        <taxon>Arsukibacterium</taxon>
    </lineage>
</organism>
<protein>
    <recommendedName>
        <fullName evidence="4">Phosphate ABC transporter substrate-binding protein</fullName>
    </recommendedName>
</protein>
<dbReference type="Proteomes" id="UP000219353">
    <property type="component" value="Unassembled WGS sequence"/>
</dbReference>
<accession>A0A285ICW4</accession>
<dbReference type="EMBL" id="OBEB01000001">
    <property type="protein sequence ID" value="SNY45773.1"/>
    <property type="molecule type" value="Genomic_DNA"/>
</dbReference>
<feature type="chain" id="PRO_5013035417" description="Phosphate ABC transporter substrate-binding protein" evidence="1">
    <location>
        <begin position="18"/>
        <end position="135"/>
    </location>
</feature>
<name>A0A285ICW4_9GAMM</name>
<proteinExistence type="predicted"/>
<keyword evidence="3" id="KW-1185">Reference proteome</keyword>
<dbReference type="Gene3D" id="3.40.190.10">
    <property type="entry name" value="Periplasmic binding protein-like II"/>
    <property type="match status" value="1"/>
</dbReference>
<evidence type="ECO:0000313" key="3">
    <source>
        <dbReference type="Proteomes" id="UP000219353"/>
    </source>
</evidence>
<dbReference type="RefSeq" id="WP_097110157.1">
    <property type="nucleotide sequence ID" value="NZ_OBEB01000001.1"/>
</dbReference>
<evidence type="ECO:0008006" key="4">
    <source>
        <dbReference type="Google" id="ProtNLM"/>
    </source>
</evidence>
<keyword evidence="1" id="KW-0732">Signal</keyword>
<evidence type="ECO:0000313" key="2">
    <source>
        <dbReference type="EMBL" id="SNY45773.1"/>
    </source>
</evidence>
<dbReference type="OrthoDB" id="5368544at2"/>
<feature type="signal peptide" evidence="1">
    <location>
        <begin position="1"/>
        <end position="17"/>
    </location>
</feature>